<evidence type="ECO:0000256" key="1">
    <source>
        <dbReference type="ARBA" id="ARBA00004613"/>
    </source>
</evidence>
<protein>
    <recommendedName>
        <fullName evidence="7">Gnk2-homologous domain-containing protein</fullName>
    </recommendedName>
</protein>
<accession>A0A9Q1KVR9</accession>
<feature type="domain" description="Gnk2-homologous" evidence="7">
    <location>
        <begin position="19"/>
        <end position="123"/>
    </location>
</feature>
<name>A0A9Q1KVR9_9CARY</name>
<reference evidence="8" key="1">
    <citation type="submission" date="2022-04" db="EMBL/GenBank/DDBJ databases">
        <title>Carnegiea gigantea Genome sequencing and assembly v2.</title>
        <authorList>
            <person name="Copetti D."/>
            <person name="Sanderson M.J."/>
            <person name="Burquez A."/>
            <person name="Wojciechowski M.F."/>
        </authorList>
    </citation>
    <scope>NUCLEOTIDE SEQUENCE</scope>
    <source>
        <strain evidence="8">SGP5-SGP5p</strain>
        <tissue evidence="8">Aerial part</tissue>
    </source>
</reference>
<dbReference type="PROSITE" id="PS51473">
    <property type="entry name" value="GNK2"/>
    <property type="match status" value="2"/>
</dbReference>
<organism evidence="8 9">
    <name type="scientific">Carnegiea gigantea</name>
    <dbReference type="NCBI Taxonomy" id="171969"/>
    <lineage>
        <taxon>Eukaryota</taxon>
        <taxon>Viridiplantae</taxon>
        <taxon>Streptophyta</taxon>
        <taxon>Embryophyta</taxon>
        <taxon>Tracheophyta</taxon>
        <taxon>Spermatophyta</taxon>
        <taxon>Magnoliopsida</taxon>
        <taxon>eudicotyledons</taxon>
        <taxon>Gunneridae</taxon>
        <taxon>Pentapetalae</taxon>
        <taxon>Caryophyllales</taxon>
        <taxon>Cactineae</taxon>
        <taxon>Cactaceae</taxon>
        <taxon>Cactoideae</taxon>
        <taxon>Echinocereeae</taxon>
        <taxon>Carnegiea</taxon>
    </lineage>
</organism>
<dbReference type="GO" id="GO:0005576">
    <property type="term" value="C:extracellular region"/>
    <property type="evidence" value="ECO:0007669"/>
    <property type="project" value="UniProtKB-SubCell"/>
</dbReference>
<dbReference type="InterPro" id="IPR038408">
    <property type="entry name" value="GNK2_sf"/>
</dbReference>
<dbReference type="Gene3D" id="3.30.430.20">
    <property type="entry name" value="Gnk2 domain, C-X8-C-X2-C motif"/>
    <property type="match status" value="2"/>
</dbReference>
<sequence>MEFVANLVLFFVLACSQMDPQGHYCNPRSSIPPGSPVSTNINNVLAAMIRASQVNNGFSALSAGIGANTVYGLANCRGDLNIRQYCLPCIQNAVQQIQRRCPGTSDAQIWYNKCIVRYSQENFFGTFDASREALHRNVANYRDPQSLFSALGPLFNNIIKRVVAPANNGMVKAQAALPGRVTLYGGALCTGDLRPVVCTLCLRAAVRRFYNFCKPRQGCRVFLSSCFARYEIYPFTASVDAGFKKIPGQAIEKLIRDEFGQAKQVNNTLTSGKSMMISSF</sequence>
<evidence type="ECO:0000256" key="5">
    <source>
        <dbReference type="ARBA" id="ARBA00038515"/>
    </source>
</evidence>
<dbReference type="InterPro" id="IPR002902">
    <property type="entry name" value="GNK2"/>
</dbReference>
<comment type="subcellular location">
    <subcellularLocation>
        <location evidence="1">Secreted</location>
    </subcellularLocation>
</comment>
<dbReference type="OrthoDB" id="696781at2759"/>
<feature type="signal peptide" evidence="6">
    <location>
        <begin position="1"/>
        <end position="16"/>
    </location>
</feature>
<keyword evidence="2" id="KW-0964">Secreted</keyword>
<evidence type="ECO:0000256" key="2">
    <source>
        <dbReference type="ARBA" id="ARBA00022525"/>
    </source>
</evidence>
<evidence type="ECO:0000256" key="3">
    <source>
        <dbReference type="ARBA" id="ARBA00022729"/>
    </source>
</evidence>
<proteinExistence type="inferred from homology"/>
<comment type="similarity">
    <text evidence="5">Belongs to the cysteine-rich repeat secretory protein family.</text>
</comment>
<dbReference type="InterPro" id="IPR050581">
    <property type="entry name" value="CRR_secretory_protein"/>
</dbReference>
<feature type="chain" id="PRO_5040226398" description="Gnk2-homologous domain-containing protein" evidence="6">
    <location>
        <begin position="17"/>
        <end position="280"/>
    </location>
</feature>
<dbReference type="Proteomes" id="UP001153076">
    <property type="component" value="Unassembled WGS sequence"/>
</dbReference>
<keyword evidence="4" id="KW-0677">Repeat</keyword>
<dbReference type="AlphaFoldDB" id="A0A9Q1KVR9"/>
<dbReference type="PANTHER" id="PTHR32411:SF55">
    <property type="entry name" value="CYSTEINE-RICH REPEAT SECRETORY PROTEIN 55"/>
    <property type="match status" value="1"/>
</dbReference>
<comment type="caution">
    <text evidence="8">The sequence shown here is derived from an EMBL/GenBank/DDBJ whole genome shotgun (WGS) entry which is preliminary data.</text>
</comment>
<evidence type="ECO:0000259" key="7">
    <source>
        <dbReference type="PROSITE" id="PS51473"/>
    </source>
</evidence>
<feature type="domain" description="Gnk2-homologous" evidence="7">
    <location>
        <begin position="129"/>
        <end position="235"/>
    </location>
</feature>
<dbReference type="Pfam" id="PF01657">
    <property type="entry name" value="Stress-antifung"/>
    <property type="match status" value="2"/>
</dbReference>
<evidence type="ECO:0000256" key="4">
    <source>
        <dbReference type="ARBA" id="ARBA00022737"/>
    </source>
</evidence>
<keyword evidence="9" id="KW-1185">Reference proteome</keyword>
<dbReference type="EMBL" id="JAKOGI010000007">
    <property type="protein sequence ID" value="KAJ8451796.1"/>
    <property type="molecule type" value="Genomic_DNA"/>
</dbReference>
<keyword evidence="3 6" id="KW-0732">Signal</keyword>
<evidence type="ECO:0000313" key="9">
    <source>
        <dbReference type="Proteomes" id="UP001153076"/>
    </source>
</evidence>
<gene>
    <name evidence="8" type="ORF">Cgig2_007279</name>
</gene>
<evidence type="ECO:0000313" key="8">
    <source>
        <dbReference type="EMBL" id="KAJ8451796.1"/>
    </source>
</evidence>
<dbReference type="CDD" id="cd23509">
    <property type="entry name" value="Gnk2-like"/>
    <property type="match status" value="2"/>
</dbReference>
<evidence type="ECO:0000256" key="6">
    <source>
        <dbReference type="SAM" id="SignalP"/>
    </source>
</evidence>
<dbReference type="PANTHER" id="PTHR32411">
    <property type="entry name" value="CYSTEINE-RICH REPEAT SECRETORY PROTEIN 38-RELATED"/>
    <property type="match status" value="1"/>
</dbReference>